<sequence>MTHHAYPRGAAHFLAPLAERFFNGALPVRLRAWDGSEAGPADAPALVLRRPEALRRFLARPGELGLARAYITGDIDVAGDLGDGFRRVRAAVRERGTGRLTAADWAAAARIAVSLRAVGRPPSPPASEARLRGGVNTPGRDADAIAHHYDLSNALYALFMDPSMAYSCAYWTGDGPGYTLADAQADKLALICRKLALTEGTRLLDVGCGWGSLALYAAEHHGARVTAVTLSEQQRDHVRKRIAERGLSHLVEVRRQDYRAIGDAPFDAVASVEMGEHVGARNFPVFASRLHALLRPRGRLLLQQMSRGRGASPGGGPFIESYIAPDMHMRPVGDTIALLEDAGLEVRDVHALREHYVRTVAAWHAEFERRWDDAVRLVGEETARVWRLYFVGGSLAFEEGRMGVDQILAVRPDPGGGSGMAPVRGTGAGEWR</sequence>
<organism evidence="6 7">
    <name type="scientific">Murinocardiopsis flavida</name>
    <dbReference type="NCBI Taxonomy" id="645275"/>
    <lineage>
        <taxon>Bacteria</taxon>
        <taxon>Bacillati</taxon>
        <taxon>Actinomycetota</taxon>
        <taxon>Actinomycetes</taxon>
        <taxon>Streptosporangiales</taxon>
        <taxon>Nocardiopsidaceae</taxon>
        <taxon>Murinocardiopsis</taxon>
    </lineage>
</organism>
<accession>A0A2P8CPP8</accession>
<evidence type="ECO:0000256" key="1">
    <source>
        <dbReference type="ARBA" id="ARBA00010815"/>
    </source>
</evidence>
<dbReference type="OrthoDB" id="9782855at2"/>
<dbReference type="EMBL" id="PYGA01000033">
    <property type="protein sequence ID" value="PSK86922.1"/>
    <property type="molecule type" value="Genomic_DNA"/>
</dbReference>
<dbReference type="CDD" id="cd02440">
    <property type="entry name" value="AdoMet_MTases"/>
    <property type="match status" value="1"/>
</dbReference>
<comment type="caution">
    <text evidence="6">The sequence shown here is derived from an EMBL/GenBank/DDBJ whole genome shotgun (WGS) entry which is preliminary data.</text>
</comment>
<name>A0A2P8CPP8_9ACTN</name>
<dbReference type="GO" id="GO:0008168">
    <property type="term" value="F:methyltransferase activity"/>
    <property type="evidence" value="ECO:0007669"/>
    <property type="project" value="UniProtKB-KW"/>
</dbReference>
<dbReference type="PANTHER" id="PTHR43667:SF1">
    <property type="entry name" value="CYCLOPROPANE-FATTY-ACYL-PHOSPHOLIPID SYNTHASE"/>
    <property type="match status" value="1"/>
</dbReference>
<comment type="similarity">
    <text evidence="1">Belongs to the CFA/CMAS family.</text>
</comment>
<dbReference type="InterPro" id="IPR003333">
    <property type="entry name" value="CMAS"/>
</dbReference>
<evidence type="ECO:0000313" key="6">
    <source>
        <dbReference type="EMBL" id="PSK86922.1"/>
    </source>
</evidence>
<dbReference type="RefSeq" id="WP_106586650.1">
    <property type="nucleotide sequence ID" value="NZ_PYGA01000033.1"/>
</dbReference>
<dbReference type="Proteomes" id="UP000240542">
    <property type="component" value="Unassembled WGS sequence"/>
</dbReference>
<evidence type="ECO:0000256" key="5">
    <source>
        <dbReference type="ARBA" id="ARBA00023098"/>
    </source>
</evidence>
<evidence type="ECO:0000256" key="3">
    <source>
        <dbReference type="ARBA" id="ARBA00022679"/>
    </source>
</evidence>
<evidence type="ECO:0000256" key="2">
    <source>
        <dbReference type="ARBA" id="ARBA00022603"/>
    </source>
</evidence>
<keyword evidence="5" id="KW-0443">Lipid metabolism</keyword>
<proteinExistence type="inferred from homology"/>
<dbReference type="GO" id="GO:0032259">
    <property type="term" value="P:methylation"/>
    <property type="evidence" value="ECO:0007669"/>
    <property type="project" value="UniProtKB-KW"/>
</dbReference>
<keyword evidence="3" id="KW-0808">Transferase</keyword>
<dbReference type="Pfam" id="PF02353">
    <property type="entry name" value="CMAS"/>
    <property type="match status" value="1"/>
</dbReference>
<dbReference type="SUPFAM" id="SSF53335">
    <property type="entry name" value="S-adenosyl-L-methionine-dependent methyltransferases"/>
    <property type="match status" value="1"/>
</dbReference>
<protein>
    <submittedName>
        <fullName evidence="6">Cyclopropane-fatty-acyl-phospholipid synthase</fullName>
    </submittedName>
</protein>
<dbReference type="Gene3D" id="3.40.50.150">
    <property type="entry name" value="Vaccinia Virus protein VP39"/>
    <property type="match status" value="1"/>
</dbReference>
<keyword evidence="2" id="KW-0489">Methyltransferase</keyword>
<dbReference type="AlphaFoldDB" id="A0A2P8CPP8"/>
<gene>
    <name evidence="6" type="ORF">CLV63_13339</name>
</gene>
<reference evidence="6 7" key="1">
    <citation type="submission" date="2018-03" db="EMBL/GenBank/DDBJ databases">
        <title>Genomic Encyclopedia of Archaeal and Bacterial Type Strains, Phase II (KMG-II): from individual species to whole genera.</title>
        <authorList>
            <person name="Goeker M."/>
        </authorList>
    </citation>
    <scope>NUCLEOTIDE SEQUENCE [LARGE SCALE GENOMIC DNA]</scope>
    <source>
        <strain evidence="6 7">DSM 45312</strain>
    </source>
</reference>
<evidence type="ECO:0000313" key="7">
    <source>
        <dbReference type="Proteomes" id="UP000240542"/>
    </source>
</evidence>
<dbReference type="InterPro" id="IPR029063">
    <property type="entry name" value="SAM-dependent_MTases_sf"/>
</dbReference>
<evidence type="ECO:0000256" key="4">
    <source>
        <dbReference type="ARBA" id="ARBA00022691"/>
    </source>
</evidence>
<dbReference type="InterPro" id="IPR050723">
    <property type="entry name" value="CFA/CMAS"/>
</dbReference>
<keyword evidence="4" id="KW-0949">S-adenosyl-L-methionine</keyword>
<dbReference type="GO" id="GO:0008610">
    <property type="term" value="P:lipid biosynthetic process"/>
    <property type="evidence" value="ECO:0007669"/>
    <property type="project" value="InterPro"/>
</dbReference>
<dbReference type="PIRSF" id="PIRSF003085">
    <property type="entry name" value="CMAS"/>
    <property type="match status" value="1"/>
</dbReference>
<keyword evidence="7" id="KW-1185">Reference proteome</keyword>
<dbReference type="PANTHER" id="PTHR43667">
    <property type="entry name" value="CYCLOPROPANE-FATTY-ACYL-PHOSPHOLIPID SYNTHASE"/>
    <property type="match status" value="1"/>
</dbReference>